<sequence length="430" mass="48863">MADHSQKWHNGSPSQSVCCSKNSKGMAVITSKLDNLSRDMKKLKESVHAIKVGYHLCGGPHLDKECPLNEECLDLATNHPDDLEEMRFEMAKWLVDYGGLKSDQAEKGSNYALMAYSSSSSDSEIESVEEKLEVYKANESIYSQDIKFLKFEIECKDIAIRELRKKLKIAQKEKDSIQFNKGLRYNVVPPPYTGNFMPPTPDLSFTGLDEFVNKLVVKNRKSDEEVSKVDCNYQQKQFQNQRMVKPIWNNACTKASDNAGQARKETEPVKNYILLPLWTADPPFSHDPKSSHNDRFKPSSDDGKKLMLLVEKQALNFHLSRYACLEDISIFDLSRDDEDVGAEADMYNLDTTIQVNPIPTTRIHKDRPLNQVIGDLQSAIQTRRISKSLEEHGFVSTIQQRTNHKDLQNCLFGWVLVRDKPVGKRVVGSG</sequence>
<feature type="coiled-coil region" evidence="1">
    <location>
        <begin position="153"/>
        <end position="180"/>
    </location>
</feature>
<reference evidence="2" key="1">
    <citation type="journal article" date="2022" name="Int. J. Mol. Sci.">
        <title>Draft Genome of Tanacetum Coccineum: Genomic Comparison of Closely Related Tanacetum-Family Plants.</title>
        <authorList>
            <person name="Yamashiro T."/>
            <person name="Shiraishi A."/>
            <person name="Nakayama K."/>
            <person name="Satake H."/>
        </authorList>
    </citation>
    <scope>NUCLEOTIDE SEQUENCE</scope>
</reference>
<name>A0ABQ5D951_9ASTR</name>
<accession>A0ABQ5D951</accession>
<organism evidence="2 3">
    <name type="scientific">Tanacetum coccineum</name>
    <dbReference type="NCBI Taxonomy" id="301880"/>
    <lineage>
        <taxon>Eukaryota</taxon>
        <taxon>Viridiplantae</taxon>
        <taxon>Streptophyta</taxon>
        <taxon>Embryophyta</taxon>
        <taxon>Tracheophyta</taxon>
        <taxon>Spermatophyta</taxon>
        <taxon>Magnoliopsida</taxon>
        <taxon>eudicotyledons</taxon>
        <taxon>Gunneridae</taxon>
        <taxon>Pentapetalae</taxon>
        <taxon>asterids</taxon>
        <taxon>campanulids</taxon>
        <taxon>Asterales</taxon>
        <taxon>Asteraceae</taxon>
        <taxon>Asteroideae</taxon>
        <taxon>Anthemideae</taxon>
        <taxon>Anthemidinae</taxon>
        <taxon>Tanacetum</taxon>
    </lineage>
</organism>
<keyword evidence="3" id="KW-1185">Reference proteome</keyword>
<comment type="caution">
    <text evidence="2">The sequence shown here is derived from an EMBL/GenBank/DDBJ whole genome shotgun (WGS) entry which is preliminary data.</text>
</comment>
<evidence type="ECO:0000313" key="3">
    <source>
        <dbReference type="Proteomes" id="UP001151760"/>
    </source>
</evidence>
<dbReference type="EMBL" id="BQNB010015046">
    <property type="protein sequence ID" value="GJT35395.1"/>
    <property type="molecule type" value="Genomic_DNA"/>
</dbReference>
<keyword evidence="1" id="KW-0175">Coiled coil</keyword>
<evidence type="ECO:0000313" key="2">
    <source>
        <dbReference type="EMBL" id="GJT35395.1"/>
    </source>
</evidence>
<proteinExistence type="predicted"/>
<gene>
    <name evidence="2" type="ORF">Tco_0925814</name>
</gene>
<protein>
    <submittedName>
        <fullName evidence="2">Uncharacterized protein</fullName>
    </submittedName>
</protein>
<dbReference type="Proteomes" id="UP001151760">
    <property type="component" value="Unassembled WGS sequence"/>
</dbReference>
<evidence type="ECO:0000256" key="1">
    <source>
        <dbReference type="SAM" id="Coils"/>
    </source>
</evidence>
<reference evidence="2" key="2">
    <citation type="submission" date="2022-01" db="EMBL/GenBank/DDBJ databases">
        <authorList>
            <person name="Yamashiro T."/>
            <person name="Shiraishi A."/>
            <person name="Satake H."/>
            <person name="Nakayama K."/>
        </authorList>
    </citation>
    <scope>NUCLEOTIDE SEQUENCE</scope>
</reference>